<dbReference type="GO" id="GO:0010333">
    <property type="term" value="F:terpene synthase activity"/>
    <property type="evidence" value="ECO:0007669"/>
    <property type="project" value="InterPro"/>
</dbReference>
<accession>I4EKS1</accession>
<dbReference type="Gene3D" id="1.50.10.160">
    <property type="match status" value="1"/>
</dbReference>
<reference evidence="1 2" key="1">
    <citation type="journal article" date="2012" name="ISME J.">
        <title>Nitrification expanded: discovery, physiology and genomics of a nitrite-oxidizing bacterium from the phylum Chloroflexi.</title>
        <authorList>
            <person name="Sorokin D.Y."/>
            <person name="Lucker S."/>
            <person name="Vejmelkova D."/>
            <person name="Kostrikina N.A."/>
            <person name="Kleerebezem R."/>
            <person name="Rijpstra W.I."/>
            <person name="Damste J.S."/>
            <person name="Le Paslier D."/>
            <person name="Muyzer G."/>
            <person name="Wagner M."/>
            <person name="van Loosdrecht M.C."/>
            <person name="Daims H."/>
        </authorList>
    </citation>
    <scope>NUCLEOTIDE SEQUENCE [LARGE SCALE GENOMIC DNA]</scope>
    <source>
        <strain evidence="2">none</strain>
    </source>
</reference>
<dbReference type="Proteomes" id="UP000004221">
    <property type="component" value="Unassembled WGS sequence"/>
</dbReference>
<evidence type="ECO:0008006" key="3">
    <source>
        <dbReference type="Google" id="ProtNLM"/>
    </source>
</evidence>
<dbReference type="GO" id="GO:0016102">
    <property type="term" value="P:diterpenoid biosynthetic process"/>
    <property type="evidence" value="ECO:0007669"/>
    <property type="project" value="TreeGrafter"/>
</dbReference>
<name>I4EKS1_9BACT</name>
<dbReference type="InterPro" id="IPR050148">
    <property type="entry name" value="Terpene_synthase-like"/>
</dbReference>
<keyword evidence="2" id="KW-1185">Reference proteome</keyword>
<dbReference type="PANTHER" id="PTHR31739:SF25">
    <property type="entry name" value="(E,E)-GERANYLLINALOOL SYNTHASE"/>
    <property type="match status" value="1"/>
</dbReference>
<protein>
    <recommendedName>
        <fullName evidence="3">Squalene cyclase C-terminal domain-containing protein</fullName>
    </recommendedName>
</protein>
<dbReference type="Gene3D" id="1.50.10.20">
    <property type="match status" value="1"/>
</dbReference>
<gene>
    <name evidence="1" type="ORF">NITHO_4780003</name>
</gene>
<organism evidence="1 2">
    <name type="scientific">Nitrolancea hollandica Lb</name>
    <dbReference type="NCBI Taxonomy" id="1129897"/>
    <lineage>
        <taxon>Bacteria</taxon>
        <taxon>Pseudomonadati</taxon>
        <taxon>Thermomicrobiota</taxon>
        <taxon>Thermomicrobia</taxon>
        <taxon>Sphaerobacterales</taxon>
        <taxon>Sphaerobacterineae</taxon>
        <taxon>Sphaerobacteraceae</taxon>
        <taxon>Nitrolancea</taxon>
    </lineage>
</organism>
<evidence type="ECO:0000313" key="1">
    <source>
        <dbReference type="EMBL" id="CCF85283.1"/>
    </source>
</evidence>
<dbReference type="InterPro" id="IPR008930">
    <property type="entry name" value="Terpenoid_cyclase/PrenylTrfase"/>
</dbReference>
<proteinExistence type="predicted"/>
<sequence length="507" mass="56390">MAGTLDRTASPRITWSSALRGAAGQLINGLRDGTMSETAYDTVVVSRLRADEDLNRLAFPATIEWLGRHQHADGSWGGRIEIPHDRIVSTLAAITRLADLPDPWVNEAVQRGVTYLQRCNVDWFASPFETVAFELLVPQLLHDAVRLGLRLPFDLLGQVTLIRAEKLQRISLDALYDRPTTLAHSLEFLGSDIDHHRVVNVRSPNGSYGNSPSATAHVLAFAYDDQAERYLRRVLDTSLNGGACTVYPFEIFEKAWVLYNLGIAGVDLWASGAQLQYLYKSLTPEGVGLSHEGLVPDSDSTSVTLAVLERGGYPVDLDILARFESDDCFTCLPLERNPSVSANAHVLESLKPERARYAAWIAKILGYLEAQKREGRFWQDKWHISPYYATSQVALAVRGVAEEILTGTLAWLLETQHPNGSWGFDGGTAEETAYAMQTLLSSPERLEPMVWDAISRGAAYLSARFYDTDYPELWVGKGLYTPYAIVRSAIISALVWYWRGPGWSRLS</sequence>
<dbReference type="SUPFAM" id="SSF48239">
    <property type="entry name" value="Terpenoid cyclases/Protein prenyltransferases"/>
    <property type="match status" value="1"/>
</dbReference>
<dbReference type="EMBL" id="CAGS01000421">
    <property type="protein sequence ID" value="CCF85283.1"/>
    <property type="molecule type" value="Genomic_DNA"/>
</dbReference>
<evidence type="ECO:0000313" key="2">
    <source>
        <dbReference type="Proteomes" id="UP000004221"/>
    </source>
</evidence>
<comment type="caution">
    <text evidence="1">The sequence shown here is derived from an EMBL/GenBank/DDBJ whole genome shotgun (WGS) entry which is preliminary data.</text>
</comment>
<dbReference type="GO" id="GO:0000287">
    <property type="term" value="F:magnesium ion binding"/>
    <property type="evidence" value="ECO:0007669"/>
    <property type="project" value="TreeGrafter"/>
</dbReference>
<dbReference type="AlphaFoldDB" id="I4EKS1"/>
<dbReference type="PANTHER" id="PTHR31739">
    <property type="entry name" value="ENT-COPALYL DIPHOSPHATE SYNTHASE, CHLOROPLASTIC"/>
    <property type="match status" value="1"/>
</dbReference>